<feature type="transmembrane region" description="Helical" evidence="5">
    <location>
        <begin position="140"/>
        <end position="163"/>
    </location>
</feature>
<dbReference type="InterPro" id="IPR052528">
    <property type="entry name" value="Sugar_transport-like"/>
</dbReference>
<comment type="subcellular location">
    <subcellularLocation>
        <location evidence="1">Cell membrane</location>
        <topology evidence="1">Multi-pass membrane protein</topology>
    </subcellularLocation>
</comment>
<feature type="transmembrane region" description="Helical" evidence="5">
    <location>
        <begin position="20"/>
        <end position="42"/>
    </location>
</feature>
<proteinExistence type="predicted"/>
<keyword evidence="3 5" id="KW-1133">Transmembrane helix</keyword>
<reference evidence="8" key="1">
    <citation type="journal article" date="2019" name="Int. J. Syst. Evol. Microbiol.">
        <title>The Global Catalogue of Microorganisms (GCM) 10K type strain sequencing project: providing services to taxonomists for standard genome sequencing and annotation.</title>
        <authorList>
            <consortium name="The Broad Institute Genomics Platform"/>
            <consortium name="The Broad Institute Genome Sequencing Center for Infectious Disease"/>
            <person name="Wu L."/>
            <person name="Ma J."/>
        </authorList>
    </citation>
    <scope>NUCLEOTIDE SEQUENCE [LARGE SCALE GENOMIC DNA]</scope>
    <source>
        <strain evidence="8">JCM 14900</strain>
    </source>
</reference>
<feature type="transmembrane region" description="Helical" evidence="5">
    <location>
        <begin position="175"/>
        <end position="199"/>
    </location>
</feature>
<dbReference type="SUPFAM" id="SSF103473">
    <property type="entry name" value="MFS general substrate transporter"/>
    <property type="match status" value="1"/>
</dbReference>
<dbReference type="InterPro" id="IPR020846">
    <property type="entry name" value="MFS_dom"/>
</dbReference>
<dbReference type="RefSeq" id="WP_248145552.1">
    <property type="nucleotide sequence ID" value="NZ_BAAAOF010000002.1"/>
</dbReference>
<feature type="transmembrane region" description="Helical" evidence="5">
    <location>
        <begin position="284"/>
        <end position="301"/>
    </location>
</feature>
<sequence length="397" mass="39904">MPDAAAAFVSPPGGWLWRPLVGIGLGQLALGIARPAFSYAALDLGADALMVGVLVAAAAVMPVLIAIPLGTIVGRLTHIAIIPVASALLLAASFVLAAMTRDLWALVLASALMGAAHLGLALGGQGWISRSAPAHLYNSGFGWMSAAASLGQTIGPVLSGIVVGPVATTREGISAAFWIAAGVAVVLAGVFTSSAARHYSASDPGEPTSALAVIRAPGVLRYVFVSAAVLTAVDLLTAYLPVVGQNIGLTPFMVGLLLGVRGTTSMISRMFMGLLSRRWSSSDLLLWSTAGSAAALIATATSSLPVVLFAAMVIGGFFLGIGQPLSITVIIAALPPRARSRALGVRMLGNQVAQVAVPVVAGVLAIAAGPAVVFLAQAAGLLAASGWELSARKRGSA</sequence>
<dbReference type="PANTHER" id="PTHR23526:SF4">
    <property type="entry name" value="INTEGRAL MEMBRANE TRANSPORT PROTEIN"/>
    <property type="match status" value="1"/>
</dbReference>
<feature type="transmembrane region" description="Helical" evidence="5">
    <location>
        <begin position="103"/>
        <end position="128"/>
    </location>
</feature>
<feature type="transmembrane region" description="Helical" evidence="5">
    <location>
        <begin position="48"/>
        <end position="67"/>
    </location>
</feature>
<evidence type="ECO:0000256" key="2">
    <source>
        <dbReference type="ARBA" id="ARBA00022692"/>
    </source>
</evidence>
<dbReference type="PANTHER" id="PTHR23526">
    <property type="entry name" value="INTEGRAL MEMBRANE TRANSPORT PROTEIN-RELATED"/>
    <property type="match status" value="1"/>
</dbReference>
<dbReference type="EMBL" id="BAAAOF010000002">
    <property type="protein sequence ID" value="GAA1917411.1"/>
    <property type="molecule type" value="Genomic_DNA"/>
</dbReference>
<dbReference type="InterPro" id="IPR011701">
    <property type="entry name" value="MFS"/>
</dbReference>
<dbReference type="Pfam" id="PF07690">
    <property type="entry name" value="MFS_1"/>
    <property type="match status" value="1"/>
</dbReference>
<evidence type="ECO:0000256" key="4">
    <source>
        <dbReference type="ARBA" id="ARBA00023136"/>
    </source>
</evidence>
<evidence type="ECO:0000313" key="7">
    <source>
        <dbReference type="EMBL" id="GAA1917411.1"/>
    </source>
</evidence>
<dbReference type="InterPro" id="IPR036259">
    <property type="entry name" value="MFS_trans_sf"/>
</dbReference>
<keyword evidence="4 5" id="KW-0472">Membrane</keyword>
<evidence type="ECO:0000256" key="5">
    <source>
        <dbReference type="SAM" id="Phobius"/>
    </source>
</evidence>
<dbReference type="InterPro" id="IPR001958">
    <property type="entry name" value="Tet-R_TetA/multi-R_MdtG-like"/>
</dbReference>
<comment type="caution">
    <text evidence="7">The sequence shown here is derived from an EMBL/GenBank/DDBJ whole genome shotgun (WGS) entry which is preliminary data.</text>
</comment>
<keyword evidence="2 5" id="KW-0812">Transmembrane</keyword>
<organism evidence="7 8">
    <name type="scientific">Microbacterium aoyamense</name>
    <dbReference type="NCBI Taxonomy" id="344166"/>
    <lineage>
        <taxon>Bacteria</taxon>
        <taxon>Bacillati</taxon>
        <taxon>Actinomycetota</taxon>
        <taxon>Actinomycetes</taxon>
        <taxon>Micrococcales</taxon>
        <taxon>Microbacteriaceae</taxon>
        <taxon>Microbacterium</taxon>
    </lineage>
</organism>
<dbReference type="PROSITE" id="PS50850">
    <property type="entry name" value="MFS"/>
    <property type="match status" value="1"/>
</dbReference>
<keyword evidence="8" id="KW-1185">Reference proteome</keyword>
<feature type="domain" description="Major facilitator superfamily (MFS) profile" evidence="6">
    <location>
        <begin position="15"/>
        <end position="394"/>
    </location>
</feature>
<dbReference type="PRINTS" id="PR01035">
    <property type="entry name" value="TCRTETA"/>
</dbReference>
<evidence type="ECO:0000256" key="1">
    <source>
        <dbReference type="ARBA" id="ARBA00004651"/>
    </source>
</evidence>
<name>A0ABP5ASE1_9MICO</name>
<feature type="transmembrane region" description="Helical" evidence="5">
    <location>
        <begin position="307"/>
        <end position="334"/>
    </location>
</feature>
<feature type="transmembrane region" description="Helical" evidence="5">
    <location>
        <begin position="79"/>
        <end position="97"/>
    </location>
</feature>
<evidence type="ECO:0000259" key="6">
    <source>
        <dbReference type="PROSITE" id="PS50850"/>
    </source>
</evidence>
<feature type="transmembrane region" description="Helical" evidence="5">
    <location>
        <begin position="355"/>
        <end position="384"/>
    </location>
</feature>
<evidence type="ECO:0000313" key="8">
    <source>
        <dbReference type="Proteomes" id="UP001501343"/>
    </source>
</evidence>
<dbReference type="Gene3D" id="1.20.1250.20">
    <property type="entry name" value="MFS general substrate transporter like domains"/>
    <property type="match status" value="2"/>
</dbReference>
<gene>
    <name evidence="7" type="ORF">GCM10009775_07290</name>
</gene>
<accession>A0ABP5ASE1</accession>
<dbReference type="Proteomes" id="UP001501343">
    <property type="component" value="Unassembled WGS sequence"/>
</dbReference>
<evidence type="ECO:0000256" key="3">
    <source>
        <dbReference type="ARBA" id="ARBA00022989"/>
    </source>
</evidence>
<protein>
    <submittedName>
        <fullName evidence="7">MFS transporter</fullName>
    </submittedName>
</protein>